<protein>
    <recommendedName>
        <fullName evidence="5">GST N-terminal domain-containing protein</fullName>
    </recommendedName>
</protein>
<feature type="region of interest" description="Disordered" evidence="1">
    <location>
        <begin position="1"/>
        <end position="34"/>
    </location>
</feature>
<evidence type="ECO:0000313" key="2">
    <source>
        <dbReference type="EMBL" id="CAD8217949.1"/>
    </source>
</evidence>
<dbReference type="EMBL" id="BNJQ01000002">
    <property type="protein sequence ID" value="GHP01841.1"/>
    <property type="molecule type" value="Genomic_DNA"/>
</dbReference>
<evidence type="ECO:0000313" key="4">
    <source>
        <dbReference type="Proteomes" id="UP000660262"/>
    </source>
</evidence>
<dbReference type="EMBL" id="HBDW01002019">
    <property type="protein sequence ID" value="CAD8217949.1"/>
    <property type="molecule type" value="Transcribed_RNA"/>
</dbReference>
<dbReference type="Proteomes" id="UP000660262">
    <property type="component" value="Unassembled WGS sequence"/>
</dbReference>
<sequence>MDSSSNDNNENISPSAAADIFTPNQEGEEAQALPASWRGKPSALEPVTLYSWRVSPPAAKVRTLLRLFNINFQQIDGRMPGSKYRKVPVLLVGPGKFQINDSFAIAKALCPVLTGREMPATECELEKAITYKLMVALELQVFQSREDFLKFSAQFSKTATKDGFFAKAKRCMLITMHACVLQRLAPNMIAKRYPDAKGGKESASDVLSLLKKFRDAAPDRKQFLSGGNQPGVLDASLFGAVAVFVECDIPFVKEMLTESGFYPTWYESIKTRLDGDVFGDNLSSSVSK</sequence>
<keyword evidence="4" id="KW-1185">Reference proteome</keyword>
<name>A0A6T5XBU7_9CHLO</name>
<dbReference type="CDD" id="cd00570">
    <property type="entry name" value="GST_N_family"/>
    <property type="match status" value="1"/>
</dbReference>
<dbReference type="Gene3D" id="3.40.30.10">
    <property type="entry name" value="Glutaredoxin"/>
    <property type="match status" value="1"/>
</dbReference>
<dbReference type="InterPro" id="IPR036249">
    <property type="entry name" value="Thioredoxin-like_sf"/>
</dbReference>
<evidence type="ECO:0000313" key="3">
    <source>
        <dbReference type="EMBL" id="GHP01841.1"/>
    </source>
</evidence>
<dbReference type="AlphaFoldDB" id="A0A6T5XBU7"/>
<feature type="compositionally biased region" description="Low complexity" evidence="1">
    <location>
        <begin position="1"/>
        <end position="15"/>
    </location>
</feature>
<dbReference type="SUPFAM" id="SSF52833">
    <property type="entry name" value="Thioredoxin-like"/>
    <property type="match status" value="1"/>
</dbReference>
<evidence type="ECO:0008006" key="5">
    <source>
        <dbReference type="Google" id="ProtNLM"/>
    </source>
</evidence>
<reference evidence="2" key="2">
    <citation type="submission" date="2021-01" db="EMBL/GenBank/DDBJ databases">
        <authorList>
            <person name="Corre E."/>
            <person name="Pelletier E."/>
            <person name="Niang G."/>
            <person name="Scheremetjew M."/>
            <person name="Finn R."/>
            <person name="Kale V."/>
            <person name="Holt S."/>
            <person name="Cochrane G."/>
            <person name="Meng A."/>
            <person name="Brown T."/>
            <person name="Cohen L."/>
        </authorList>
    </citation>
    <scope>NUCLEOTIDE SEQUENCE</scope>
    <source>
        <strain evidence="2">RCC251</strain>
    </source>
</reference>
<evidence type="ECO:0000256" key="1">
    <source>
        <dbReference type="SAM" id="MobiDB-lite"/>
    </source>
</evidence>
<organism evidence="2">
    <name type="scientific">Pycnococcus provasolii</name>
    <dbReference type="NCBI Taxonomy" id="41880"/>
    <lineage>
        <taxon>Eukaryota</taxon>
        <taxon>Viridiplantae</taxon>
        <taxon>Chlorophyta</taxon>
        <taxon>Pseudoscourfieldiophyceae</taxon>
        <taxon>Pseudoscourfieldiales</taxon>
        <taxon>Pycnococcaceae</taxon>
        <taxon>Pycnococcus</taxon>
    </lineage>
</organism>
<dbReference type="InterPro" id="IPR036282">
    <property type="entry name" value="Glutathione-S-Trfase_C_sf"/>
</dbReference>
<dbReference type="SUPFAM" id="SSF47616">
    <property type="entry name" value="GST C-terminal domain-like"/>
    <property type="match status" value="1"/>
</dbReference>
<proteinExistence type="predicted"/>
<gene>
    <name evidence="2" type="ORF">PPRO1472_LOCUS1391</name>
    <name evidence="3" type="ORF">PPROV_000059800</name>
</gene>
<accession>A0A6T5XBU7</accession>
<reference evidence="3" key="1">
    <citation type="submission" date="2020-10" db="EMBL/GenBank/DDBJ databases">
        <title>Unveiling of a novel bifunctional photoreceptor, Dualchrome1, isolated from a cosmopolitan green alga.</title>
        <authorList>
            <person name="Suzuki S."/>
            <person name="Kawachi M."/>
        </authorList>
    </citation>
    <scope>NUCLEOTIDE SEQUENCE</scope>
    <source>
        <strain evidence="3">NIES 2893</strain>
    </source>
</reference>
<dbReference type="OrthoDB" id="423541at2759"/>
<dbReference type="Gene3D" id="1.20.1050.10">
    <property type="match status" value="1"/>
</dbReference>